<name>A0A7M2H952_9BURK</name>
<evidence type="ECO:0000313" key="8">
    <source>
        <dbReference type="EMBL" id="QOT81504.1"/>
    </source>
</evidence>
<evidence type="ECO:0000256" key="3">
    <source>
        <dbReference type="ARBA" id="ARBA00022452"/>
    </source>
</evidence>
<accession>A0A7M2H952</accession>
<evidence type="ECO:0000256" key="6">
    <source>
        <dbReference type="ARBA" id="ARBA00023237"/>
    </source>
</evidence>
<gene>
    <name evidence="8" type="ORF">F7R26_034350</name>
</gene>
<protein>
    <submittedName>
        <fullName evidence="8">TonB-dependent receptor</fullName>
    </submittedName>
</protein>
<dbReference type="InterPro" id="IPR036942">
    <property type="entry name" value="Beta-barrel_TonB_sf"/>
</dbReference>
<evidence type="ECO:0000256" key="7">
    <source>
        <dbReference type="PROSITE-ProRule" id="PRU01360"/>
    </source>
</evidence>
<dbReference type="PROSITE" id="PS52016">
    <property type="entry name" value="TONB_DEPENDENT_REC_3"/>
    <property type="match status" value="1"/>
</dbReference>
<evidence type="ECO:0000256" key="2">
    <source>
        <dbReference type="ARBA" id="ARBA00022448"/>
    </source>
</evidence>
<evidence type="ECO:0000256" key="4">
    <source>
        <dbReference type="ARBA" id="ARBA00022692"/>
    </source>
</evidence>
<dbReference type="AlphaFoldDB" id="A0A7M2H952"/>
<dbReference type="GO" id="GO:0009279">
    <property type="term" value="C:cell outer membrane"/>
    <property type="evidence" value="ECO:0007669"/>
    <property type="project" value="UniProtKB-SubCell"/>
</dbReference>
<keyword evidence="4 7" id="KW-0812">Transmembrane</keyword>
<organism evidence="8 9">
    <name type="scientific">Cupriavidus basilensis</name>
    <dbReference type="NCBI Taxonomy" id="68895"/>
    <lineage>
        <taxon>Bacteria</taxon>
        <taxon>Pseudomonadati</taxon>
        <taxon>Pseudomonadota</taxon>
        <taxon>Betaproteobacteria</taxon>
        <taxon>Burkholderiales</taxon>
        <taxon>Burkholderiaceae</taxon>
        <taxon>Cupriavidus</taxon>
    </lineage>
</organism>
<keyword evidence="2 7" id="KW-0813">Transport</keyword>
<dbReference type="EMBL" id="CP062804">
    <property type="protein sequence ID" value="QOT81504.1"/>
    <property type="molecule type" value="Genomic_DNA"/>
</dbReference>
<dbReference type="SUPFAM" id="SSF56935">
    <property type="entry name" value="Porins"/>
    <property type="match status" value="1"/>
</dbReference>
<keyword evidence="6 7" id="KW-0998">Cell outer membrane</keyword>
<evidence type="ECO:0000256" key="5">
    <source>
        <dbReference type="ARBA" id="ARBA00023136"/>
    </source>
</evidence>
<sequence>MAAYQLNKNVTQQLNVMNLADKVYYNQAYPAHYASIAPGRAAVFNVNLRY</sequence>
<keyword evidence="8" id="KW-0675">Receptor</keyword>
<dbReference type="Gene3D" id="2.40.170.20">
    <property type="entry name" value="TonB-dependent receptor, beta-barrel domain"/>
    <property type="match status" value="1"/>
</dbReference>
<evidence type="ECO:0000313" key="9">
    <source>
        <dbReference type="Proteomes" id="UP000397656"/>
    </source>
</evidence>
<comment type="similarity">
    <text evidence="7">Belongs to the TonB-dependent receptor family.</text>
</comment>
<reference evidence="8 9" key="1">
    <citation type="submission" date="2020-10" db="EMBL/GenBank/DDBJ databases">
        <title>Complete genome sequence of Cupriavidus basilensis CCUG 49340T.</title>
        <authorList>
            <person name="Salva-Serra F."/>
            <person name="Donoso R.A."/>
            <person name="Cho K.H."/>
            <person name="Yoo J.A."/>
            <person name="Lee K."/>
            <person name="Yoon S.-H."/>
            <person name="Perez-Pantoja D."/>
            <person name="Moore E.R.B."/>
        </authorList>
    </citation>
    <scope>NUCLEOTIDE SEQUENCE [LARGE SCALE GENOMIC DNA]</scope>
    <source>
        <strain evidence="9">CCUG 49340</strain>
    </source>
</reference>
<dbReference type="Proteomes" id="UP000397656">
    <property type="component" value="Chromosome 2"/>
</dbReference>
<keyword evidence="5 7" id="KW-0472">Membrane</keyword>
<dbReference type="InterPro" id="IPR039426">
    <property type="entry name" value="TonB-dep_rcpt-like"/>
</dbReference>
<proteinExistence type="inferred from homology"/>
<comment type="subcellular location">
    <subcellularLocation>
        <location evidence="1 7">Cell outer membrane</location>
        <topology evidence="1 7">Multi-pass membrane protein</topology>
    </subcellularLocation>
</comment>
<evidence type="ECO:0000256" key="1">
    <source>
        <dbReference type="ARBA" id="ARBA00004571"/>
    </source>
</evidence>
<keyword evidence="3 7" id="KW-1134">Transmembrane beta strand</keyword>